<evidence type="ECO:0000256" key="1">
    <source>
        <dbReference type="SAM" id="MobiDB-lite"/>
    </source>
</evidence>
<comment type="caution">
    <text evidence="2">The sequence shown here is derived from an EMBL/GenBank/DDBJ whole genome shotgun (WGS) entry which is preliminary data.</text>
</comment>
<reference evidence="2" key="1">
    <citation type="submission" date="2023-03" db="EMBL/GenBank/DDBJ databases">
        <title>Massive genome expansion in bonnet fungi (Mycena s.s.) driven by repeated elements and novel gene families across ecological guilds.</title>
        <authorList>
            <consortium name="Lawrence Berkeley National Laboratory"/>
            <person name="Harder C.B."/>
            <person name="Miyauchi S."/>
            <person name="Viragh M."/>
            <person name="Kuo A."/>
            <person name="Thoen E."/>
            <person name="Andreopoulos B."/>
            <person name="Lu D."/>
            <person name="Skrede I."/>
            <person name="Drula E."/>
            <person name="Henrissat B."/>
            <person name="Morin E."/>
            <person name="Kohler A."/>
            <person name="Barry K."/>
            <person name="LaButti K."/>
            <person name="Morin E."/>
            <person name="Salamov A."/>
            <person name="Lipzen A."/>
            <person name="Mereny Z."/>
            <person name="Hegedus B."/>
            <person name="Baldrian P."/>
            <person name="Stursova M."/>
            <person name="Weitz H."/>
            <person name="Taylor A."/>
            <person name="Grigoriev I.V."/>
            <person name="Nagy L.G."/>
            <person name="Martin F."/>
            <person name="Kauserud H."/>
        </authorList>
    </citation>
    <scope>NUCLEOTIDE SEQUENCE</scope>
    <source>
        <strain evidence="2">CBHHK002</strain>
    </source>
</reference>
<organism evidence="2 3">
    <name type="scientific">Mycena albidolilacea</name>
    <dbReference type="NCBI Taxonomy" id="1033008"/>
    <lineage>
        <taxon>Eukaryota</taxon>
        <taxon>Fungi</taxon>
        <taxon>Dikarya</taxon>
        <taxon>Basidiomycota</taxon>
        <taxon>Agaricomycotina</taxon>
        <taxon>Agaricomycetes</taxon>
        <taxon>Agaricomycetidae</taxon>
        <taxon>Agaricales</taxon>
        <taxon>Marasmiineae</taxon>
        <taxon>Mycenaceae</taxon>
        <taxon>Mycena</taxon>
    </lineage>
</organism>
<sequence length="364" mass="40177">MPEGSGFPHEYRNGARAPMELLRADTPFTSVPLRDDFDAVTQRWSRTTRVTTIEPTATGLFTQLEAATRATTPAVPNPRRRRNRETASDGRVEIPRRYGENGEERSLRRMRGKDRIRASDVDGRTRTPPQAGQDYEIVESQVLEQGPERTVTISTWREQAIDEADSDDNFSVFYVNPEDCIPLGPTVEIFREAHGSGSKNPSGRSEGRRQSSGNRREAENPSADRLTSPSGVADTSPKTYRAVSKASPQSSGPRTSTPRASSGTLIQPLDADPYPFHAKKTKSGSTISSIHLTPTLEDILISCEPSLLHICPVLQRVGILGAEHLRAVGKLSEETRNKEVKEEVLKLGVTVIEWAILLDKLQAL</sequence>
<evidence type="ECO:0000313" key="3">
    <source>
        <dbReference type="Proteomes" id="UP001218218"/>
    </source>
</evidence>
<feature type="compositionally biased region" description="Basic and acidic residues" evidence="1">
    <location>
        <begin position="205"/>
        <end position="219"/>
    </location>
</feature>
<dbReference type="AlphaFoldDB" id="A0AAD6ZX95"/>
<feature type="compositionally biased region" description="Basic and acidic residues" evidence="1">
    <location>
        <begin position="84"/>
        <end position="125"/>
    </location>
</feature>
<evidence type="ECO:0000313" key="2">
    <source>
        <dbReference type="EMBL" id="KAJ7342710.1"/>
    </source>
</evidence>
<feature type="region of interest" description="Disordered" evidence="1">
    <location>
        <begin position="193"/>
        <end position="271"/>
    </location>
</feature>
<feature type="compositionally biased region" description="Polar residues" evidence="1">
    <location>
        <begin position="246"/>
        <end position="265"/>
    </location>
</feature>
<protein>
    <submittedName>
        <fullName evidence="2">Uncharacterized protein</fullName>
    </submittedName>
</protein>
<accession>A0AAD6ZX95</accession>
<name>A0AAD6ZX95_9AGAR</name>
<feature type="region of interest" description="Disordered" evidence="1">
    <location>
        <begin position="69"/>
        <end position="135"/>
    </location>
</feature>
<dbReference type="Proteomes" id="UP001218218">
    <property type="component" value="Unassembled WGS sequence"/>
</dbReference>
<gene>
    <name evidence="2" type="ORF">DFH08DRAFT_873403</name>
</gene>
<proteinExistence type="predicted"/>
<dbReference type="EMBL" id="JARIHO010000024">
    <property type="protein sequence ID" value="KAJ7342710.1"/>
    <property type="molecule type" value="Genomic_DNA"/>
</dbReference>
<keyword evidence="3" id="KW-1185">Reference proteome</keyword>